<dbReference type="EMBL" id="CACVKT020000926">
    <property type="protein sequence ID" value="CAC5363860.1"/>
    <property type="molecule type" value="Genomic_DNA"/>
</dbReference>
<evidence type="ECO:0000313" key="1">
    <source>
        <dbReference type="EMBL" id="CAC5363860.1"/>
    </source>
</evidence>
<gene>
    <name evidence="1" type="ORF">MCOR_5125</name>
</gene>
<organism evidence="1 2">
    <name type="scientific">Mytilus coruscus</name>
    <name type="common">Sea mussel</name>
    <dbReference type="NCBI Taxonomy" id="42192"/>
    <lineage>
        <taxon>Eukaryota</taxon>
        <taxon>Metazoa</taxon>
        <taxon>Spiralia</taxon>
        <taxon>Lophotrochozoa</taxon>
        <taxon>Mollusca</taxon>
        <taxon>Bivalvia</taxon>
        <taxon>Autobranchia</taxon>
        <taxon>Pteriomorphia</taxon>
        <taxon>Mytilida</taxon>
        <taxon>Mytiloidea</taxon>
        <taxon>Mytilidae</taxon>
        <taxon>Mytilinae</taxon>
        <taxon>Mytilus</taxon>
    </lineage>
</organism>
<dbReference type="InterPro" id="IPR011042">
    <property type="entry name" value="6-blade_b-propeller_TolB-like"/>
</dbReference>
<dbReference type="SUPFAM" id="SSF101898">
    <property type="entry name" value="NHL repeat"/>
    <property type="match status" value="1"/>
</dbReference>
<dbReference type="Gene3D" id="2.120.10.30">
    <property type="entry name" value="TolB, C-terminal domain"/>
    <property type="match status" value="1"/>
</dbReference>
<sequence>MKIQRLKEGQGRIQSSNAKSAIQIGQLQNLVNEENRKHLKVRTDITNHKKVIKEQVEKHFNELSNKLDQSHENVLSSLTSNLNAVSLFNTQTKGKTTEVQDFIQITDASKFFREVNEMEQSLDIPIQQIQSSYILSPKFVTGNITQCNIGSFEDDKIVSMEPNISLVIKEEYQSELPAIVFIRPCVDNSYWICDTKESMLQKVKPDGAKLSKISQYEIKVYGIAVLSSNDVLLATERGTRLQKLTITAGKLIDTVYDVAPLVPVTIHITSDNKVVVGGSSKKLGRRAVFVMNEQGGHETVYEHDQHNQPIFTYPRSISSTRNGNIFVLDYHLGRSSGRVVVLEQGGDIINEYTGHSDIHTDQPFNPRDIVATPKDNVVVKGQNYSFLYILNNQGYLVTYYNIKNIGIIHPFSLAFNTSGQLCIGCSRAAGSNTKEAKLYEVNISGF</sequence>
<dbReference type="AlphaFoldDB" id="A0A6J8A823"/>
<keyword evidence="2" id="KW-1185">Reference proteome</keyword>
<name>A0A6J8A823_MYTCO</name>
<evidence type="ECO:0000313" key="2">
    <source>
        <dbReference type="Proteomes" id="UP000507470"/>
    </source>
</evidence>
<dbReference type="OrthoDB" id="6110133at2759"/>
<dbReference type="Proteomes" id="UP000507470">
    <property type="component" value="Unassembled WGS sequence"/>
</dbReference>
<protein>
    <recommendedName>
        <fullName evidence="3">TRIM2_3</fullName>
    </recommendedName>
</protein>
<evidence type="ECO:0008006" key="3">
    <source>
        <dbReference type="Google" id="ProtNLM"/>
    </source>
</evidence>
<proteinExistence type="predicted"/>
<reference evidence="1 2" key="1">
    <citation type="submission" date="2020-06" db="EMBL/GenBank/DDBJ databases">
        <authorList>
            <person name="Li R."/>
            <person name="Bekaert M."/>
        </authorList>
    </citation>
    <scope>NUCLEOTIDE SEQUENCE [LARGE SCALE GENOMIC DNA]</scope>
    <source>
        <strain evidence="2">wild</strain>
    </source>
</reference>
<accession>A0A6J8A823</accession>